<evidence type="ECO:0000256" key="11">
    <source>
        <dbReference type="SAM" id="Phobius"/>
    </source>
</evidence>
<keyword evidence="9" id="KW-0807">Transducer</keyword>
<dbReference type="Pfam" id="PF00001">
    <property type="entry name" value="7tm_1"/>
    <property type="match status" value="1"/>
</dbReference>
<feature type="transmembrane region" description="Helical" evidence="11">
    <location>
        <begin position="181"/>
        <end position="202"/>
    </location>
</feature>
<feature type="transmembrane region" description="Helical" evidence="11">
    <location>
        <begin position="98"/>
        <end position="121"/>
    </location>
</feature>
<keyword evidence="4 11" id="KW-1133">Transmembrane helix</keyword>
<feature type="region of interest" description="Disordered" evidence="10">
    <location>
        <begin position="295"/>
        <end position="327"/>
    </location>
</feature>
<feature type="transmembrane region" description="Helical" evidence="11">
    <location>
        <begin position="434"/>
        <end position="454"/>
    </location>
</feature>
<evidence type="ECO:0000256" key="6">
    <source>
        <dbReference type="ARBA" id="ARBA00023136"/>
    </source>
</evidence>
<evidence type="ECO:0000256" key="2">
    <source>
        <dbReference type="ARBA" id="ARBA00022475"/>
    </source>
</evidence>
<evidence type="ECO:0000256" key="8">
    <source>
        <dbReference type="ARBA" id="ARBA00023170"/>
    </source>
</evidence>
<evidence type="ECO:0000256" key="7">
    <source>
        <dbReference type="ARBA" id="ARBA00023157"/>
    </source>
</evidence>
<feature type="transmembrane region" description="Helical" evidence="11">
    <location>
        <begin position="387"/>
        <end position="414"/>
    </location>
</feature>
<dbReference type="GO" id="GO:0005886">
    <property type="term" value="C:plasma membrane"/>
    <property type="evidence" value="ECO:0007669"/>
    <property type="project" value="UniProtKB-SubCell"/>
</dbReference>
<dbReference type="Gene3D" id="1.20.1070.10">
    <property type="entry name" value="Rhodopsin 7-helix transmembrane proteins"/>
    <property type="match status" value="2"/>
</dbReference>
<evidence type="ECO:0000256" key="1">
    <source>
        <dbReference type="ARBA" id="ARBA00004651"/>
    </source>
</evidence>
<dbReference type="AlphaFoldDB" id="A0A9Q1BTS3"/>
<dbReference type="InterPro" id="IPR017452">
    <property type="entry name" value="GPCR_Rhodpsn_7TM"/>
</dbReference>
<reference evidence="13" key="1">
    <citation type="submission" date="2021-10" db="EMBL/GenBank/DDBJ databases">
        <title>Tropical sea cucumber genome reveals ecological adaptation and Cuvierian tubules defense mechanism.</title>
        <authorList>
            <person name="Chen T."/>
        </authorList>
    </citation>
    <scope>NUCLEOTIDE SEQUENCE</scope>
    <source>
        <strain evidence="13">Nanhai2018</strain>
        <tissue evidence="13">Muscle</tissue>
    </source>
</reference>
<protein>
    <submittedName>
        <fullName evidence="13">Muscarinic acetylcholine receptor M1</fullName>
    </submittedName>
</protein>
<accession>A0A9Q1BTS3</accession>
<feature type="transmembrane region" description="Helical" evidence="11">
    <location>
        <begin position="56"/>
        <end position="86"/>
    </location>
</feature>
<evidence type="ECO:0000256" key="3">
    <source>
        <dbReference type="ARBA" id="ARBA00022692"/>
    </source>
</evidence>
<dbReference type="GO" id="GO:0045202">
    <property type="term" value="C:synapse"/>
    <property type="evidence" value="ECO:0007669"/>
    <property type="project" value="GOC"/>
</dbReference>
<keyword evidence="5" id="KW-0297">G-protein coupled receptor</keyword>
<dbReference type="OrthoDB" id="10071887at2759"/>
<keyword evidence="14" id="KW-1185">Reference proteome</keyword>
<feature type="transmembrane region" description="Helical" evidence="11">
    <location>
        <begin position="142"/>
        <end position="161"/>
    </location>
</feature>
<dbReference type="PANTHER" id="PTHR24248">
    <property type="entry name" value="ADRENERGIC RECEPTOR-RELATED G-PROTEIN COUPLED RECEPTOR"/>
    <property type="match status" value="1"/>
</dbReference>
<evidence type="ECO:0000259" key="12">
    <source>
        <dbReference type="PROSITE" id="PS50262"/>
    </source>
</evidence>
<keyword evidence="3 11" id="KW-0812">Transmembrane</keyword>
<keyword evidence="6 11" id="KW-0472">Membrane</keyword>
<evidence type="ECO:0000256" key="9">
    <source>
        <dbReference type="ARBA" id="ARBA00023224"/>
    </source>
</evidence>
<dbReference type="PRINTS" id="PR00237">
    <property type="entry name" value="GPCRRHODOPSN"/>
</dbReference>
<organism evidence="13 14">
    <name type="scientific">Holothuria leucospilota</name>
    <name type="common">Black long sea cucumber</name>
    <name type="synonym">Mertensiothuria leucospilota</name>
    <dbReference type="NCBI Taxonomy" id="206669"/>
    <lineage>
        <taxon>Eukaryota</taxon>
        <taxon>Metazoa</taxon>
        <taxon>Echinodermata</taxon>
        <taxon>Eleutherozoa</taxon>
        <taxon>Echinozoa</taxon>
        <taxon>Holothuroidea</taxon>
        <taxon>Aspidochirotacea</taxon>
        <taxon>Aspidochirotida</taxon>
        <taxon>Holothuriidae</taxon>
        <taxon>Holothuria</taxon>
    </lineage>
</organism>
<feature type="compositionally biased region" description="Basic and acidic residues" evidence="10">
    <location>
        <begin position="312"/>
        <end position="327"/>
    </location>
</feature>
<dbReference type="PANTHER" id="PTHR24248:SF125">
    <property type="entry name" value="DOPAMINE D2-LIKE RECEPTOR"/>
    <property type="match status" value="1"/>
</dbReference>
<dbReference type="SUPFAM" id="SSF81321">
    <property type="entry name" value="Family A G protein-coupled receptor-like"/>
    <property type="match status" value="1"/>
</dbReference>
<name>A0A9Q1BTS3_HOLLE</name>
<feature type="domain" description="G-protein coupled receptors family 1 profile" evidence="12">
    <location>
        <begin position="35"/>
        <end position="447"/>
    </location>
</feature>
<dbReference type="GO" id="GO:0004930">
    <property type="term" value="F:G protein-coupled receptor activity"/>
    <property type="evidence" value="ECO:0007669"/>
    <property type="project" value="UniProtKB-KW"/>
</dbReference>
<dbReference type="EMBL" id="JAIZAY010000012">
    <property type="protein sequence ID" value="KAJ8032499.1"/>
    <property type="molecule type" value="Genomic_DNA"/>
</dbReference>
<keyword evidence="8 13" id="KW-0675">Receptor</keyword>
<keyword evidence="7" id="KW-1015">Disulfide bond</keyword>
<proteinExistence type="predicted"/>
<evidence type="ECO:0000313" key="13">
    <source>
        <dbReference type="EMBL" id="KAJ8032499.1"/>
    </source>
</evidence>
<dbReference type="Proteomes" id="UP001152320">
    <property type="component" value="Chromosome 12"/>
</dbReference>
<comment type="subcellular location">
    <subcellularLocation>
        <location evidence="1">Cell membrane</location>
        <topology evidence="1">Multi-pass membrane protein</topology>
    </subcellularLocation>
</comment>
<comment type="caution">
    <text evidence="13">The sequence shown here is derived from an EMBL/GenBank/DDBJ whole genome shotgun (WGS) entry which is preliminary data.</text>
</comment>
<feature type="transmembrane region" description="Helical" evidence="11">
    <location>
        <begin position="23"/>
        <end position="44"/>
    </location>
</feature>
<dbReference type="InterPro" id="IPR000276">
    <property type="entry name" value="GPCR_Rhodpsn"/>
</dbReference>
<keyword evidence="2" id="KW-1003">Cell membrane</keyword>
<dbReference type="GO" id="GO:0001591">
    <property type="term" value="F:dopamine neurotransmitter receptor activity, coupled via Gi/Go"/>
    <property type="evidence" value="ECO:0007669"/>
    <property type="project" value="TreeGrafter"/>
</dbReference>
<evidence type="ECO:0000256" key="4">
    <source>
        <dbReference type="ARBA" id="ARBA00022989"/>
    </source>
</evidence>
<evidence type="ECO:0000256" key="10">
    <source>
        <dbReference type="SAM" id="MobiDB-lite"/>
    </source>
</evidence>
<evidence type="ECO:0000313" key="14">
    <source>
        <dbReference type="Proteomes" id="UP001152320"/>
    </source>
</evidence>
<sequence length="464" mass="52327">MTTSESSPFRWEHSVRINIPAAIPWYILAVATILTNGLVLLSFAKEKRLRTYINYYVINLALADFSVGIVIIPTYSVIVMLGWYWPFFGFYGCKIFQGVSYALVTVSILSVIAIAIDRFYATVSPIHYFSYRRKRNAVRINILCWIIAFSIWIPFNTLWPIMSKKIPRVETFCGPDYGQTLVTTLVAICILFWFPVILLIVLNLRVYYEIIKSGQLSVSKSFGDGQTTDADMSSASQQVSTSQTEASVVYSLSVSGHQNPGYIADDSDDTCNEKNLADDIDDILFKVPDDSVHVGQNKRDNEVLGNSPVVIERNDDTKNDGSDDHSEARCDYRRQLSSRQVVRVPSSPFYIARPEDVSSISHVGSRKVHDGKRATRKRESVKESVKAFRILSVVVLSYIFSWVMFGAMIVIIAVCIEVTGKKCTSSREDLISQYLSLCNSLINPICYAAVQPLFKKTIMRMFTK</sequence>
<evidence type="ECO:0000256" key="5">
    <source>
        <dbReference type="ARBA" id="ARBA00023040"/>
    </source>
</evidence>
<dbReference type="PROSITE" id="PS50262">
    <property type="entry name" value="G_PROTEIN_RECEP_F1_2"/>
    <property type="match status" value="1"/>
</dbReference>
<gene>
    <name evidence="13" type="ORF">HOLleu_26043</name>
</gene>